<dbReference type="KEGG" id="saca:FFV09_09930"/>
<dbReference type="Gene3D" id="1.10.10.10">
    <property type="entry name" value="Winged helix-like DNA-binding domain superfamily/Winged helix DNA-binding domain"/>
    <property type="match status" value="1"/>
</dbReference>
<dbReference type="PROSITE" id="PS50110">
    <property type="entry name" value="RESPONSE_REGULATORY"/>
    <property type="match status" value="1"/>
</dbReference>
<feature type="modified residue" description="4-aspartylphosphate" evidence="5">
    <location>
        <position position="53"/>
    </location>
</feature>
<keyword evidence="4" id="KW-0804">Transcription</keyword>
<dbReference type="Gene3D" id="3.40.50.2300">
    <property type="match status" value="1"/>
</dbReference>
<dbReference type="InterPro" id="IPR005158">
    <property type="entry name" value="BTAD"/>
</dbReference>
<dbReference type="GO" id="GO:0003677">
    <property type="term" value="F:DNA binding"/>
    <property type="evidence" value="ECO:0007669"/>
    <property type="project" value="UniProtKB-KW"/>
</dbReference>
<keyword evidence="8" id="KW-1185">Reference proteome</keyword>
<dbReference type="InterPro" id="IPR016032">
    <property type="entry name" value="Sig_transdc_resp-reg_C-effctor"/>
</dbReference>
<dbReference type="SMART" id="SM01043">
    <property type="entry name" value="BTAD"/>
    <property type="match status" value="1"/>
</dbReference>
<protein>
    <submittedName>
        <fullName evidence="7">Response regulator</fullName>
    </submittedName>
</protein>
<keyword evidence="1" id="KW-0902">Two-component regulatory system</keyword>
<dbReference type="OrthoDB" id="3190595at2"/>
<dbReference type="PANTHER" id="PTHR35807:SF2">
    <property type="entry name" value="TRANSCRIPTIONAL ACTIVATOR DOMAIN"/>
    <property type="match status" value="1"/>
</dbReference>
<feature type="domain" description="Response regulatory" evidence="6">
    <location>
        <begin position="2"/>
        <end position="116"/>
    </location>
</feature>
<keyword evidence="3" id="KW-0238">DNA-binding</keyword>
<reference evidence="7 8" key="1">
    <citation type="submission" date="2019-06" db="EMBL/GenBank/DDBJ databases">
        <title>Saccharibacillus brassicae sp. nov., an endophytic bacterium isolated from Chinese cabbage seeds (Brassica pekinensis).</title>
        <authorList>
            <person name="Jiang L."/>
            <person name="Lee J."/>
            <person name="Kim S.W."/>
        </authorList>
    </citation>
    <scope>NUCLEOTIDE SEQUENCE [LARGE SCALE GENOMIC DNA]</scope>
    <source>
        <strain evidence="8">KCTC 43072 / ATSA2</strain>
    </source>
</reference>
<dbReference type="AlphaFoldDB" id="A0A4Y6UX06"/>
<organism evidence="7 8">
    <name type="scientific">Saccharibacillus brassicae</name>
    <dbReference type="NCBI Taxonomy" id="2583377"/>
    <lineage>
        <taxon>Bacteria</taxon>
        <taxon>Bacillati</taxon>
        <taxon>Bacillota</taxon>
        <taxon>Bacilli</taxon>
        <taxon>Bacillales</taxon>
        <taxon>Paenibacillaceae</taxon>
        <taxon>Saccharibacillus</taxon>
    </lineage>
</organism>
<dbReference type="GO" id="GO:0006355">
    <property type="term" value="P:regulation of DNA-templated transcription"/>
    <property type="evidence" value="ECO:0007669"/>
    <property type="project" value="InterPro"/>
</dbReference>
<evidence type="ECO:0000256" key="3">
    <source>
        <dbReference type="ARBA" id="ARBA00023125"/>
    </source>
</evidence>
<evidence type="ECO:0000256" key="1">
    <source>
        <dbReference type="ARBA" id="ARBA00023012"/>
    </source>
</evidence>
<dbReference type="SUPFAM" id="SSF48452">
    <property type="entry name" value="TPR-like"/>
    <property type="match status" value="1"/>
</dbReference>
<dbReference type="InterPro" id="IPR011006">
    <property type="entry name" value="CheY-like_superfamily"/>
</dbReference>
<dbReference type="Pfam" id="PF03704">
    <property type="entry name" value="BTAD"/>
    <property type="match status" value="1"/>
</dbReference>
<evidence type="ECO:0000259" key="6">
    <source>
        <dbReference type="PROSITE" id="PS50110"/>
    </source>
</evidence>
<dbReference type="Pfam" id="PF00072">
    <property type="entry name" value="Response_reg"/>
    <property type="match status" value="1"/>
</dbReference>
<evidence type="ECO:0000256" key="2">
    <source>
        <dbReference type="ARBA" id="ARBA00023015"/>
    </source>
</evidence>
<dbReference type="InterPro" id="IPR036388">
    <property type="entry name" value="WH-like_DNA-bd_sf"/>
</dbReference>
<gene>
    <name evidence="7" type="ORF">FFV09_09930</name>
</gene>
<dbReference type="InterPro" id="IPR011990">
    <property type="entry name" value="TPR-like_helical_dom_sf"/>
</dbReference>
<dbReference type="SUPFAM" id="SSF52172">
    <property type="entry name" value="CheY-like"/>
    <property type="match status" value="1"/>
</dbReference>
<dbReference type="RefSeq" id="WP_141447687.1">
    <property type="nucleotide sequence ID" value="NZ_CP041217.1"/>
</dbReference>
<dbReference type="GO" id="GO:0000160">
    <property type="term" value="P:phosphorelay signal transduction system"/>
    <property type="evidence" value="ECO:0007669"/>
    <property type="project" value="UniProtKB-KW"/>
</dbReference>
<dbReference type="EMBL" id="CP041217">
    <property type="protein sequence ID" value="QDH21140.1"/>
    <property type="molecule type" value="Genomic_DNA"/>
</dbReference>
<evidence type="ECO:0000256" key="4">
    <source>
        <dbReference type="ARBA" id="ARBA00023163"/>
    </source>
</evidence>
<evidence type="ECO:0000313" key="8">
    <source>
        <dbReference type="Proteomes" id="UP000316968"/>
    </source>
</evidence>
<evidence type="ECO:0000256" key="5">
    <source>
        <dbReference type="PROSITE-ProRule" id="PRU00169"/>
    </source>
</evidence>
<dbReference type="Proteomes" id="UP000316968">
    <property type="component" value="Chromosome"/>
</dbReference>
<keyword evidence="2" id="KW-0805">Transcription regulation</keyword>
<proteinExistence type="predicted"/>
<dbReference type="InterPro" id="IPR051677">
    <property type="entry name" value="AfsR-DnrI-RedD_regulator"/>
</dbReference>
<evidence type="ECO:0000313" key="7">
    <source>
        <dbReference type="EMBL" id="QDH21140.1"/>
    </source>
</evidence>
<dbReference type="InterPro" id="IPR001789">
    <property type="entry name" value="Sig_transdc_resp-reg_receiver"/>
</dbReference>
<keyword evidence="5" id="KW-0597">Phosphoprotein</keyword>
<name>A0A4Y6UX06_SACBS</name>
<dbReference type="SMART" id="SM00448">
    <property type="entry name" value="REC"/>
    <property type="match status" value="1"/>
</dbReference>
<dbReference type="SUPFAM" id="SSF46894">
    <property type="entry name" value="C-terminal effector domain of the bipartite response regulators"/>
    <property type="match status" value="1"/>
</dbReference>
<accession>A0A4Y6UX06</accession>
<dbReference type="Gene3D" id="1.25.40.10">
    <property type="entry name" value="Tetratricopeptide repeat domain"/>
    <property type="match status" value="1"/>
</dbReference>
<sequence length="381" mass="42291">MKVILIDDEPAMHLVLTRMLSKLGGFEVAGAFSDTASAHAYLQTQDADLILLDISMPRESGLEFAARLRAEGRQIRLVFLTSHKEYALDAFDVYAFDYLIKPVVREKLHRTLLRAASERTFAEPPSPAEPPPPGADGLTVRVFGGIELFGPGDVRAKWKSRKSAELFAYLLLRRGRHCSRERLVEDLFGSMPQKNAETYLNTTAYQLRKLLEGFGRKDMLTSDNLHYALEPGASDSVDLLEFEAGCREALAPAAAFDLPRAAALEELYAGPLFGERDFVWASGEAERLDRMYLALGRRLGEELLDRGEASAAADLAVKLIGRSDLDEAPRLLLLEASAMQHDRAGLVRQYEDYARALRRELGVDPSPPLAARYRKLLGGLT</sequence>
<dbReference type="PANTHER" id="PTHR35807">
    <property type="entry name" value="TRANSCRIPTIONAL REGULATOR REDD-RELATED"/>
    <property type="match status" value="1"/>
</dbReference>